<feature type="domain" description="C2H2-type" evidence="2">
    <location>
        <begin position="2"/>
        <end position="30"/>
    </location>
</feature>
<dbReference type="InterPro" id="IPR013087">
    <property type="entry name" value="Znf_C2H2_type"/>
</dbReference>
<dbReference type="AlphaFoldDB" id="A0AAD5N1Z8"/>
<gene>
    <name evidence="3" type="ORF">KIN20_016975</name>
</gene>
<proteinExistence type="predicted"/>
<organism evidence="3 4">
    <name type="scientific">Parelaphostrongylus tenuis</name>
    <name type="common">Meningeal worm</name>
    <dbReference type="NCBI Taxonomy" id="148309"/>
    <lineage>
        <taxon>Eukaryota</taxon>
        <taxon>Metazoa</taxon>
        <taxon>Ecdysozoa</taxon>
        <taxon>Nematoda</taxon>
        <taxon>Chromadorea</taxon>
        <taxon>Rhabditida</taxon>
        <taxon>Rhabditina</taxon>
        <taxon>Rhabditomorpha</taxon>
        <taxon>Strongyloidea</taxon>
        <taxon>Metastrongylidae</taxon>
        <taxon>Parelaphostrongylus</taxon>
    </lineage>
</organism>
<accession>A0AAD5N1Z8</accession>
<dbReference type="Gene3D" id="3.30.160.60">
    <property type="entry name" value="Classic Zinc Finger"/>
    <property type="match status" value="1"/>
</dbReference>
<evidence type="ECO:0000259" key="2">
    <source>
        <dbReference type="PROSITE" id="PS50157"/>
    </source>
</evidence>
<evidence type="ECO:0000313" key="4">
    <source>
        <dbReference type="Proteomes" id="UP001196413"/>
    </source>
</evidence>
<dbReference type="PROSITE" id="PS50157">
    <property type="entry name" value="ZINC_FINGER_C2H2_2"/>
    <property type="match status" value="1"/>
</dbReference>
<keyword evidence="1" id="KW-0479">Metal-binding</keyword>
<dbReference type="GO" id="GO:0008270">
    <property type="term" value="F:zinc ion binding"/>
    <property type="evidence" value="ECO:0007669"/>
    <property type="project" value="UniProtKB-KW"/>
</dbReference>
<dbReference type="Proteomes" id="UP001196413">
    <property type="component" value="Unassembled WGS sequence"/>
</dbReference>
<evidence type="ECO:0000313" key="3">
    <source>
        <dbReference type="EMBL" id="KAJ1358531.1"/>
    </source>
</evidence>
<name>A0AAD5N1Z8_PARTN</name>
<dbReference type="EMBL" id="JAHQIW010003395">
    <property type="protein sequence ID" value="KAJ1358531.1"/>
    <property type="molecule type" value="Genomic_DNA"/>
</dbReference>
<keyword evidence="1" id="KW-0863">Zinc-finger</keyword>
<protein>
    <recommendedName>
        <fullName evidence="2">C2H2-type domain-containing protein</fullName>
    </recommendedName>
</protein>
<keyword evidence="1" id="KW-0862">Zinc</keyword>
<sequence length="167" mass="18518">MFFCDVCDAAFTLKQNVQAHLFIYHMQKDGSLKQHTRLMYKCDICQKKTIELAATVAQKVSIRLIADDRCRRFPLGGPADIIRAFSYSHIKIRVVPKCESKASQGDSGVSLFRRANHHVYQSASETPRSGVVNGFTSTVTTEFGPSSNSQRAALFPPLLTDCLSSAD</sequence>
<reference evidence="3" key="1">
    <citation type="submission" date="2021-06" db="EMBL/GenBank/DDBJ databases">
        <title>Parelaphostrongylus tenuis whole genome reference sequence.</title>
        <authorList>
            <person name="Garwood T.J."/>
            <person name="Larsen P.A."/>
            <person name="Fountain-Jones N.M."/>
            <person name="Garbe J.R."/>
            <person name="Macchietto M.G."/>
            <person name="Kania S.A."/>
            <person name="Gerhold R.W."/>
            <person name="Richards J.E."/>
            <person name="Wolf T.M."/>
        </authorList>
    </citation>
    <scope>NUCLEOTIDE SEQUENCE</scope>
    <source>
        <strain evidence="3">MNPRO001-30</strain>
        <tissue evidence="3">Meninges</tissue>
    </source>
</reference>
<dbReference type="PROSITE" id="PS00028">
    <property type="entry name" value="ZINC_FINGER_C2H2_1"/>
    <property type="match status" value="1"/>
</dbReference>
<evidence type="ECO:0000256" key="1">
    <source>
        <dbReference type="PROSITE-ProRule" id="PRU00042"/>
    </source>
</evidence>
<keyword evidence="4" id="KW-1185">Reference proteome</keyword>
<comment type="caution">
    <text evidence="3">The sequence shown here is derived from an EMBL/GenBank/DDBJ whole genome shotgun (WGS) entry which is preliminary data.</text>
</comment>